<dbReference type="AlphaFoldDB" id="A0A165FTZ9"/>
<dbReference type="GeneID" id="63819938"/>
<accession>A0A165FTZ9</accession>
<organism evidence="1 2">
    <name type="scientific">Laetiporus sulphureus 93-53</name>
    <dbReference type="NCBI Taxonomy" id="1314785"/>
    <lineage>
        <taxon>Eukaryota</taxon>
        <taxon>Fungi</taxon>
        <taxon>Dikarya</taxon>
        <taxon>Basidiomycota</taxon>
        <taxon>Agaricomycotina</taxon>
        <taxon>Agaricomycetes</taxon>
        <taxon>Polyporales</taxon>
        <taxon>Laetiporus</taxon>
    </lineage>
</organism>
<dbReference type="InParanoid" id="A0A165FTZ9"/>
<dbReference type="Proteomes" id="UP000076871">
    <property type="component" value="Unassembled WGS sequence"/>
</dbReference>
<name>A0A165FTZ9_9APHY</name>
<evidence type="ECO:0000313" key="1">
    <source>
        <dbReference type="EMBL" id="KZT09410.1"/>
    </source>
</evidence>
<protein>
    <submittedName>
        <fullName evidence="1">Uncharacterized protein</fullName>
    </submittedName>
</protein>
<keyword evidence="2" id="KW-1185">Reference proteome</keyword>
<dbReference type="RefSeq" id="XP_040767150.1">
    <property type="nucleotide sequence ID" value="XM_040902907.1"/>
</dbReference>
<proteinExistence type="predicted"/>
<reference evidence="1 2" key="1">
    <citation type="journal article" date="2016" name="Mol. Biol. Evol.">
        <title>Comparative Genomics of Early-Diverging Mushroom-Forming Fungi Provides Insights into the Origins of Lignocellulose Decay Capabilities.</title>
        <authorList>
            <person name="Nagy L.G."/>
            <person name="Riley R."/>
            <person name="Tritt A."/>
            <person name="Adam C."/>
            <person name="Daum C."/>
            <person name="Floudas D."/>
            <person name="Sun H."/>
            <person name="Yadav J.S."/>
            <person name="Pangilinan J."/>
            <person name="Larsson K.H."/>
            <person name="Matsuura K."/>
            <person name="Barry K."/>
            <person name="Labutti K."/>
            <person name="Kuo R."/>
            <person name="Ohm R.A."/>
            <person name="Bhattacharya S.S."/>
            <person name="Shirouzu T."/>
            <person name="Yoshinaga Y."/>
            <person name="Martin F.M."/>
            <person name="Grigoriev I.V."/>
            <person name="Hibbett D.S."/>
        </authorList>
    </citation>
    <scope>NUCLEOTIDE SEQUENCE [LARGE SCALE GENOMIC DNA]</scope>
    <source>
        <strain evidence="1 2">93-53</strain>
    </source>
</reference>
<gene>
    <name evidence="1" type="ORF">LAESUDRAFT_552692</name>
</gene>
<sequence>MRDIRIVRGYDHCATTSMRIPHVATDRHETHGLKNEPSGCHSLEARSRPQMNELHGHIFVIEVMGRIQCHCEERSVPVIEDARSSQPSRTLTSFSTSIRNGYGLSWNDRCHS</sequence>
<evidence type="ECO:0000313" key="2">
    <source>
        <dbReference type="Proteomes" id="UP000076871"/>
    </source>
</evidence>
<dbReference type="EMBL" id="KV427612">
    <property type="protein sequence ID" value="KZT09410.1"/>
    <property type="molecule type" value="Genomic_DNA"/>
</dbReference>